<evidence type="ECO:0000313" key="2">
    <source>
        <dbReference type="Proteomes" id="UP001430990"/>
    </source>
</evidence>
<sequence length="121" mass="12910">MASFLPRRGRMRRSRWLAVFLPAFEPGAHLAIGLLDQRLHPRDALVDDLGDGLAALRLRSFLVAEGLGKRLATPGPEAVDLATGVLDREGLSIVDAKPAGALLAGLPVGELEREGCHPGSW</sequence>
<accession>A0ABY3QFY3</accession>
<dbReference type="RefSeq" id="WP_231142760.1">
    <property type="nucleotide sequence ID" value="NZ_CP088100.1"/>
</dbReference>
<name>A0ABY3QFY3_9BRAD</name>
<protein>
    <submittedName>
        <fullName evidence="1">Uncharacterized protein</fullName>
    </submittedName>
</protein>
<organism evidence="1 2">
    <name type="scientific">Bradyrhizobium barranii</name>
    <dbReference type="NCBI Taxonomy" id="2992140"/>
    <lineage>
        <taxon>Bacteria</taxon>
        <taxon>Pseudomonadati</taxon>
        <taxon>Pseudomonadota</taxon>
        <taxon>Alphaproteobacteria</taxon>
        <taxon>Hyphomicrobiales</taxon>
        <taxon>Nitrobacteraceae</taxon>
        <taxon>Bradyrhizobium</taxon>
    </lineage>
</organism>
<proteinExistence type="predicted"/>
<dbReference type="EMBL" id="CP088100">
    <property type="protein sequence ID" value="UFW84780.1"/>
    <property type="molecule type" value="Genomic_DNA"/>
</dbReference>
<evidence type="ECO:0000313" key="1">
    <source>
        <dbReference type="EMBL" id="UFW84780.1"/>
    </source>
</evidence>
<dbReference type="Proteomes" id="UP001430990">
    <property type="component" value="Chromosome"/>
</dbReference>
<keyword evidence="2" id="KW-1185">Reference proteome</keyword>
<gene>
    <name evidence="1" type="ORF">BjapCC829_33320</name>
</gene>
<reference evidence="1" key="1">
    <citation type="submission" date="2021-11" db="EMBL/GenBank/DDBJ databases">
        <title>Australian commercial rhizobial inoculants.</title>
        <authorList>
            <person name="Kohlmeier M.G."/>
            <person name="O'Hara G.W."/>
            <person name="Colombi E."/>
            <person name="Ramsay J.P."/>
            <person name="Terpolilli J."/>
        </authorList>
    </citation>
    <scope>NUCLEOTIDE SEQUENCE</scope>
    <source>
        <strain evidence="1">CC829</strain>
    </source>
</reference>